<dbReference type="InParanoid" id="A0A200QKH6"/>
<dbReference type="CDD" id="cd18624">
    <property type="entry name" value="GH32_Fruct1-like"/>
    <property type="match status" value="1"/>
</dbReference>
<dbReference type="InterPro" id="IPR013189">
    <property type="entry name" value="Glyco_hydro_32_C"/>
</dbReference>
<dbReference type="Pfam" id="PF00251">
    <property type="entry name" value="Glyco_hydro_32N"/>
    <property type="match status" value="1"/>
</dbReference>
<feature type="domain" description="Glycosyl hydrolase family 32 N-terminal" evidence="9">
    <location>
        <begin position="132"/>
        <end position="447"/>
    </location>
</feature>
<dbReference type="Gene3D" id="2.60.120.560">
    <property type="entry name" value="Exo-inulinase, domain 1"/>
    <property type="match status" value="1"/>
</dbReference>
<dbReference type="Pfam" id="PF08244">
    <property type="entry name" value="Glyco_hydro_32C"/>
    <property type="match status" value="1"/>
</dbReference>
<dbReference type="SMART" id="SM00640">
    <property type="entry name" value="Glyco_32"/>
    <property type="match status" value="1"/>
</dbReference>
<dbReference type="Pfam" id="PF11837">
    <property type="entry name" value="INV_N"/>
    <property type="match status" value="1"/>
</dbReference>
<proteinExistence type="inferred from homology"/>
<dbReference type="GO" id="GO:0005975">
    <property type="term" value="P:carbohydrate metabolic process"/>
    <property type="evidence" value="ECO:0007669"/>
    <property type="project" value="InterPro"/>
</dbReference>
<keyword evidence="8" id="KW-1133">Transmembrane helix</keyword>
<dbReference type="AlphaFoldDB" id="A0A200QKH6"/>
<name>A0A200QKH6_MACCD</name>
<dbReference type="OMA" id="ALWEMPD"/>
<dbReference type="FunFam" id="2.60.120.560:FF:000002">
    <property type="entry name" value="Beta-fructofuranosidase, insoluble isoenzyme CWINV1"/>
    <property type="match status" value="1"/>
</dbReference>
<dbReference type="FunFam" id="2.115.10.20:FF:000001">
    <property type="entry name" value="Beta-fructofuranosidase, insoluble isoenzyme CWINV1"/>
    <property type="match status" value="1"/>
</dbReference>
<comment type="similarity">
    <text evidence="2 6">Belongs to the glycosyl hydrolase 32 family.</text>
</comment>
<evidence type="ECO:0000256" key="6">
    <source>
        <dbReference type="RuleBase" id="RU362110"/>
    </source>
</evidence>
<evidence type="ECO:0000256" key="1">
    <source>
        <dbReference type="ARBA" id="ARBA00004116"/>
    </source>
</evidence>
<evidence type="ECO:0000313" key="12">
    <source>
        <dbReference type="EMBL" id="OVA10990.1"/>
    </source>
</evidence>
<evidence type="ECO:0000256" key="4">
    <source>
        <dbReference type="ARBA" id="ARBA00022801"/>
    </source>
</evidence>
<gene>
    <name evidence="12" type="ORF">BVC80_357g10</name>
</gene>
<keyword evidence="8" id="KW-0472">Membrane</keyword>
<sequence>MDTTSRISDLEGAVQYSYTPLPDDQKLNHQDLEISSNRLKPLKSLIYTFSVILFLSVVMVLIGDHQRSENPSIVLEGDSKSSTSSSSEILRPALSRGVSEGVSEKSFRLFSGEESSFPWTNNMLSWQRTSYHFQPEMNWMNGPVLYKGWYHLFYQYNPDGAVWGNIVWGHAVSKDLIHWLYLPLAMIPDEWYDINGVWTGSATILPDGSLVMLYTGSTNESVQVQNVAYPADPSDPLLIEWVKYANNPVLVPPPGIGFKDFRDPTTAWVAPNGNWRITIGSKTNTTGISLVYETPDFLNYTLLDGLLHAVPGTGMWECVDFYPVSTIEENGLDTSTNGPDVKHVLKASLDDDKKDYYSIGIYDPDKDTWTPDNPEFDVGIGLRYDYGKYYASKTFYDQSKQRRILWGWIGETDSERADVAKGWASLQGIPRTVSFDKKTKTNLLQWPVEEVESLRLRSKDFDNVKVEAGSIVPLDVDTATQIDITAEFEIDEKALEELKEADVGYNCSTSDGAAGRGALGPFGLLVLANGNRSEQTAVYFYIAKGIDGSLMTFFCTDQSRSSKANDVGKKVYGSTVPVLKGEKLSVRILVIEAFAQGGRTCITSRVYPTEAIYGAARVFLFNNATGVGVTTTSLKIWEMNSAFIHHYHFSAAAEGLSSLYVVVLIISAILVNMFLIF</sequence>
<keyword evidence="13" id="KW-1185">Reference proteome</keyword>
<dbReference type="EMBL" id="MVGT01001739">
    <property type="protein sequence ID" value="OVA10990.1"/>
    <property type="molecule type" value="Genomic_DNA"/>
</dbReference>
<keyword evidence="8" id="KW-0812">Transmembrane</keyword>
<dbReference type="InterPro" id="IPR001362">
    <property type="entry name" value="Glyco_hydro_32"/>
</dbReference>
<evidence type="ECO:0000256" key="2">
    <source>
        <dbReference type="ARBA" id="ARBA00009902"/>
    </source>
</evidence>
<evidence type="ECO:0000256" key="5">
    <source>
        <dbReference type="ARBA" id="ARBA00023295"/>
    </source>
</evidence>
<dbReference type="OrthoDB" id="202537at2759"/>
<feature type="transmembrane region" description="Helical" evidence="8">
    <location>
        <begin position="658"/>
        <end position="676"/>
    </location>
</feature>
<accession>A0A200QKH6</accession>
<dbReference type="InterPro" id="IPR050551">
    <property type="entry name" value="Fructan_Metab_Enzymes"/>
</dbReference>
<dbReference type="SUPFAM" id="SSF49899">
    <property type="entry name" value="Concanavalin A-like lectins/glucanases"/>
    <property type="match status" value="1"/>
</dbReference>
<dbReference type="GO" id="GO:0005773">
    <property type="term" value="C:vacuole"/>
    <property type="evidence" value="ECO:0007669"/>
    <property type="project" value="UniProtKB-SubCell"/>
</dbReference>
<keyword evidence="3" id="KW-0926">Vacuole</keyword>
<dbReference type="InterPro" id="IPR021792">
    <property type="entry name" value="Beta-fructofuranosidase_N"/>
</dbReference>
<dbReference type="Proteomes" id="UP000195402">
    <property type="component" value="Unassembled WGS sequence"/>
</dbReference>
<evidence type="ECO:0000259" key="9">
    <source>
        <dbReference type="Pfam" id="PF00251"/>
    </source>
</evidence>
<dbReference type="STRING" id="56857.A0A200QKH6"/>
<evidence type="ECO:0000256" key="3">
    <source>
        <dbReference type="ARBA" id="ARBA00022554"/>
    </source>
</evidence>
<reference evidence="12 13" key="1">
    <citation type="journal article" date="2017" name="Mol. Plant">
        <title>The Genome of Medicinal Plant Macleaya cordata Provides New Insights into Benzylisoquinoline Alkaloids Metabolism.</title>
        <authorList>
            <person name="Liu X."/>
            <person name="Liu Y."/>
            <person name="Huang P."/>
            <person name="Ma Y."/>
            <person name="Qing Z."/>
            <person name="Tang Q."/>
            <person name="Cao H."/>
            <person name="Cheng P."/>
            <person name="Zheng Y."/>
            <person name="Yuan Z."/>
            <person name="Zhou Y."/>
            <person name="Liu J."/>
            <person name="Tang Z."/>
            <person name="Zhuo Y."/>
            <person name="Zhang Y."/>
            <person name="Yu L."/>
            <person name="Huang J."/>
            <person name="Yang P."/>
            <person name="Peng Q."/>
            <person name="Zhang J."/>
            <person name="Jiang W."/>
            <person name="Zhang Z."/>
            <person name="Lin K."/>
            <person name="Ro D.K."/>
            <person name="Chen X."/>
            <person name="Xiong X."/>
            <person name="Shang Y."/>
            <person name="Huang S."/>
            <person name="Zeng J."/>
        </authorList>
    </citation>
    <scope>NUCLEOTIDE SEQUENCE [LARGE SCALE GENOMIC DNA]</scope>
    <source>
        <strain evidence="13">cv. BLH2017</strain>
        <tissue evidence="12">Root</tissue>
    </source>
</reference>
<keyword evidence="4 6" id="KW-0378">Hydrolase</keyword>
<evidence type="ECO:0000259" key="11">
    <source>
        <dbReference type="Pfam" id="PF11837"/>
    </source>
</evidence>
<keyword evidence="5 6" id="KW-0326">Glycosidase</keyword>
<feature type="transmembrane region" description="Helical" evidence="8">
    <location>
        <begin position="45"/>
        <end position="63"/>
    </location>
</feature>
<feature type="domain" description="Beta-fructofuranosidase N-terminal" evidence="11">
    <location>
        <begin position="17"/>
        <end position="124"/>
    </location>
</feature>
<evidence type="ECO:0000259" key="10">
    <source>
        <dbReference type="Pfam" id="PF08244"/>
    </source>
</evidence>
<dbReference type="FunCoup" id="A0A200QKH6">
    <property type="interactions" value="576"/>
</dbReference>
<dbReference type="GO" id="GO:0004564">
    <property type="term" value="F:beta-fructofuranosidase activity"/>
    <property type="evidence" value="ECO:0007669"/>
    <property type="project" value="InterPro"/>
</dbReference>
<dbReference type="InterPro" id="IPR013320">
    <property type="entry name" value="ConA-like_dom_sf"/>
</dbReference>
<feature type="domain" description="Glycosyl hydrolase family 32 C-terminal" evidence="10">
    <location>
        <begin position="450"/>
        <end position="638"/>
    </location>
</feature>
<organism evidence="12 13">
    <name type="scientific">Macleaya cordata</name>
    <name type="common">Five-seeded plume-poppy</name>
    <name type="synonym">Bocconia cordata</name>
    <dbReference type="NCBI Taxonomy" id="56857"/>
    <lineage>
        <taxon>Eukaryota</taxon>
        <taxon>Viridiplantae</taxon>
        <taxon>Streptophyta</taxon>
        <taxon>Embryophyta</taxon>
        <taxon>Tracheophyta</taxon>
        <taxon>Spermatophyta</taxon>
        <taxon>Magnoliopsida</taxon>
        <taxon>Ranunculales</taxon>
        <taxon>Papaveraceae</taxon>
        <taxon>Papaveroideae</taxon>
        <taxon>Macleaya</taxon>
    </lineage>
</organism>
<dbReference type="InterPro" id="IPR013148">
    <property type="entry name" value="Glyco_hydro_32_N"/>
</dbReference>
<dbReference type="PANTHER" id="PTHR31953">
    <property type="entry name" value="BETA-FRUCTOFURANOSIDASE, INSOLUBLE ISOENZYME CWINV1-RELATED"/>
    <property type="match status" value="1"/>
</dbReference>
<protein>
    <submittedName>
        <fullName evidence="12">Glycoside hydrolase</fullName>
    </submittedName>
</protein>
<dbReference type="Gene3D" id="2.115.10.20">
    <property type="entry name" value="Glycosyl hydrolase domain, family 43"/>
    <property type="match status" value="1"/>
</dbReference>
<evidence type="ECO:0000256" key="8">
    <source>
        <dbReference type="SAM" id="Phobius"/>
    </source>
</evidence>
<evidence type="ECO:0000256" key="7">
    <source>
        <dbReference type="SAM" id="MobiDB-lite"/>
    </source>
</evidence>
<evidence type="ECO:0000313" key="13">
    <source>
        <dbReference type="Proteomes" id="UP000195402"/>
    </source>
</evidence>
<feature type="region of interest" description="Disordered" evidence="7">
    <location>
        <begin position="72"/>
        <end position="92"/>
    </location>
</feature>
<dbReference type="SUPFAM" id="SSF75005">
    <property type="entry name" value="Arabinanase/levansucrase/invertase"/>
    <property type="match status" value="1"/>
</dbReference>
<comment type="subcellular location">
    <subcellularLocation>
        <location evidence="1">Vacuole</location>
    </subcellularLocation>
</comment>
<comment type="caution">
    <text evidence="12">The sequence shown here is derived from an EMBL/GenBank/DDBJ whole genome shotgun (WGS) entry which is preliminary data.</text>
</comment>
<dbReference type="InterPro" id="IPR023296">
    <property type="entry name" value="Glyco_hydro_beta-prop_sf"/>
</dbReference>